<dbReference type="EMBL" id="JAKGUD010000003">
    <property type="protein sequence ID" value="MCF4142031.1"/>
    <property type="molecule type" value="Genomic_DNA"/>
</dbReference>
<dbReference type="CDD" id="cd00487">
    <property type="entry name" value="Pep_deformylase"/>
    <property type="match status" value="1"/>
</dbReference>
<dbReference type="EC" id="3.5.1.88" evidence="2"/>
<feature type="active site" evidence="2">
    <location>
        <position position="131"/>
    </location>
</feature>
<keyword evidence="4" id="KW-1185">Reference proteome</keyword>
<keyword evidence="2 3" id="KW-0378">Hydrolase</keyword>
<feature type="binding site" evidence="2">
    <location>
        <position position="88"/>
    </location>
    <ligand>
        <name>Fe cation</name>
        <dbReference type="ChEBI" id="CHEBI:24875"/>
    </ligand>
</feature>
<evidence type="ECO:0000256" key="1">
    <source>
        <dbReference type="ARBA" id="ARBA00010759"/>
    </source>
</evidence>
<comment type="cofactor">
    <cofactor evidence="2">
        <name>Fe(2+)</name>
        <dbReference type="ChEBI" id="CHEBI:29033"/>
    </cofactor>
    <text evidence="2">Binds 1 Fe(2+) ion.</text>
</comment>
<dbReference type="SUPFAM" id="SSF56420">
    <property type="entry name" value="Peptide deformylase"/>
    <property type="match status" value="1"/>
</dbReference>
<dbReference type="GO" id="GO:0042586">
    <property type="term" value="F:peptide deformylase activity"/>
    <property type="evidence" value="ECO:0007669"/>
    <property type="project" value="UniProtKB-EC"/>
</dbReference>
<dbReference type="RefSeq" id="WP_236098786.1">
    <property type="nucleotide sequence ID" value="NZ_JAKGUD010000003.1"/>
</dbReference>
<dbReference type="Gene3D" id="3.90.45.10">
    <property type="entry name" value="Peptide deformylase"/>
    <property type="match status" value="1"/>
</dbReference>
<reference evidence="3 4" key="1">
    <citation type="submission" date="2022-01" db="EMBL/GenBank/DDBJ databases">
        <title>Dethiosulfovibrio faecalis sp. nov., a novel proteolytic, non-sulfur-reducing bacterium isolated from a marine aquaculture solid waste bioreactor.</title>
        <authorList>
            <person name="Grabowski S."/>
            <person name="Apolinario E."/>
            <person name="Schneider N."/>
            <person name="Marshall C.W."/>
            <person name="Sowers K.R."/>
        </authorList>
    </citation>
    <scope>NUCLEOTIDE SEQUENCE [LARGE SCALE GENOMIC DNA]</scope>
    <source>
        <strain evidence="3 4">DSM 12537</strain>
    </source>
</reference>
<dbReference type="PIRSF" id="PIRSF004749">
    <property type="entry name" value="Pep_def"/>
    <property type="match status" value="1"/>
</dbReference>
<gene>
    <name evidence="2 3" type="primary">def</name>
    <name evidence="3" type="ORF">L2W38_04270</name>
</gene>
<dbReference type="Proteomes" id="UP001200430">
    <property type="component" value="Unassembled WGS sequence"/>
</dbReference>
<protein>
    <recommendedName>
        <fullName evidence="2">Peptide deformylase</fullName>
        <shortName evidence="2">PDF</shortName>
        <ecNumber evidence="2">3.5.1.88</ecNumber>
    </recommendedName>
    <alternativeName>
        <fullName evidence="2">Polypeptide deformylase</fullName>
    </alternativeName>
</protein>
<feature type="binding site" evidence="2">
    <location>
        <position position="130"/>
    </location>
    <ligand>
        <name>Fe cation</name>
        <dbReference type="ChEBI" id="CHEBI:24875"/>
    </ligand>
</feature>
<proteinExistence type="inferred from homology"/>
<feature type="binding site" evidence="2">
    <location>
        <position position="134"/>
    </location>
    <ligand>
        <name>Fe cation</name>
        <dbReference type="ChEBI" id="CHEBI:24875"/>
    </ligand>
</feature>
<dbReference type="HAMAP" id="MF_00163">
    <property type="entry name" value="Pep_deformylase"/>
    <property type="match status" value="1"/>
</dbReference>
<evidence type="ECO:0000256" key="2">
    <source>
        <dbReference type="HAMAP-Rule" id="MF_00163"/>
    </source>
</evidence>
<accession>A0ABS9ENC9</accession>
<keyword evidence="2" id="KW-0648">Protein biosynthesis</keyword>
<dbReference type="InterPro" id="IPR023635">
    <property type="entry name" value="Peptide_deformylase"/>
</dbReference>
<comment type="catalytic activity">
    <reaction evidence="2">
        <text>N-terminal N-formyl-L-methionyl-[peptide] + H2O = N-terminal L-methionyl-[peptide] + formate</text>
        <dbReference type="Rhea" id="RHEA:24420"/>
        <dbReference type="Rhea" id="RHEA-COMP:10639"/>
        <dbReference type="Rhea" id="RHEA-COMP:10640"/>
        <dbReference type="ChEBI" id="CHEBI:15377"/>
        <dbReference type="ChEBI" id="CHEBI:15740"/>
        <dbReference type="ChEBI" id="CHEBI:49298"/>
        <dbReference type="ChEBI" id="CHEBI:64731"/>
        <dbReference type="EC" id="3.5.1.88"/>
    </reaction>
</comment>
<organism evidence="3 4">
    <name type="scientific">Dethiosulfovibrio marinus</name>
    <dbReference type="NCBI Taxonomy" id="133532"/>
    <lineage>
        <taxon>Bacteria</taxon>
        <taxon>Thermotogati</taxon>
        <taxon>Synergistota</taxon>
        <taxon>Synergistia</taxon>
        <taxon>Synergistales</taxon>
        <taxon>Dethiosulfovibrionaceae</taxon>
        <taxon>Dethiosulfovibrio</taxon>
    </lineage>
</organism>
<dbReference type="NCBIfam" id="TIGR00079">
    <property type="entry name" value="pept_deformyl"/>
    <property type="match status" value="1"/>
</dbReference>
<sequence>MSDRTIRIYPDPVLREPTREIEQFDDDFKSFLEEMESLMYEYDGVGLAAPQVGESLKVAVIAYEGKLHVLINPRIVDYDGRQVDQEGCLSFPGIFEDVARPASVVVEAQDENGEPYSVEAEGFLARAMCHEIDHLNGKLMIDHLSPMKREMVKKKLQKRKKEDL</sequence>
<dbReference type="Pfam" id="PF01327">
    <property type="entry name" value="Pep_deformylase"/>
    <property type="match status" value="1"/>
</dbReference>
<dbReference type="InterPro" id="IPR036821">
    <property type="entry name" value="Peptide_deformylase_sf"/>
</dbReference>
<evidence type="ECO:0000313" key="4">
    <source>
        <dbReference type="Proteomes" id="UP001200430"/>
    </source>
</evidence>
<comment type="caution">
    <text evidence="3">The sequence shown here is derived from an EMBL/GenBank/DDBJ whole genome shotgun (WGS) entry which is preliminary data.</text>
</comment>
<dbReference type="PRINTS" id="PR01576">
    <property type="entry name" value="PDEFORMYLASE"/>
</dbReference>
<name>A0ABS9ENC9_9BACT</name>
<dbReference type="PANTHER" id="PTHR10458">
    <property type="entry name" value="PEPTIDE DEFORMYLASE"/>
    <property type="match status" value="1"/>
</dbReference>
<dbReference type="PANTHER" id="PTHR10458:SF22">
    <property type="entry name" value="PEPTIDE DEFORMYLASE"/>
    <property type="match status" value="1"/>
</dbReference>
<keyword evidence="2" id="KW-0479">Metal-binding</keyword>
<comment type="similarity">
    <text evidence="1 2">Belongs to the polypeptide deformylase family.</text>
</comment>
<dbReference type="NCBIfam" id="NF001159">
    <property type="entry name" value="PRK00150.1-3"/>
    <property type="match status" value="1"/>
</dbReference>
<evidence type="ECO:0000313" key="3">
    <source>
        <dbReference type="EMBL" id="MCF4142031.1"/>
    </source>
</evidence>
<comment type="function">
    <text evidence="2">Removes the formyl group from the N-terminal Met of newly synthesized proteins. Requires at least a dipeptide for an efficient rate of reaction. N-terminal L-methionine is a prerequisite for activity but the enzyme has broad specificity at other positions.</text>
</comment>
<keyword evidence="2" id="KW-0408">Iron</keyword>